<evidence type="ECO:0000313" key="1">
    <source>
        <dbReference type="EMBL" id="KAJ3015069.1"/>
    </source>
</evidence>
<reference evidence="1" key="1">
    <citation type="submission" date="2022-08" db="EMBL/GenBank/DDBJ databases">
        <title>Genome Sequence of Pycnoporus sanguineus.</title>
        <authorList>
            <person name="Buettner E."/>
        </authorList>
    </citation>
    <scope>NUCLEOTIDE SEQUENCE</scope>
    <source>
        <strain evidence="1">CG-C14</strain>
    </source>
</reference>
<sequence length="850" mass="94483">MLQDEVDRAQRDLEEGIAQLGLALGQGIDESDNDNVEIPYRSPDGQENTPGEAQEVEAELAVNPPDEMIQRMNTDRRRRLERAGLAAGSGDNIEETSRAVSGVMEPIPNRNEGKAPQPSDGVHHHSVAFGLPDSADSPSESPGWDTPYRGSRPIWEDPPYAESASRARGDWAHPRRSMGPTAFTNPSSAIRTPLSRAGQVDPDAQDNAYAGPGAGPHNMLSSQRLVDMIDELVGEESDTPPPAYLKLAKLQPPKAYEGKDDLDGFEVWLRSLLEYFNTLRVTGPSTDRDRLRILGTCLSGDTAVWFYNTVQSPSREKCEWTFQEAVIGLFRRFIHQNNYLLAAQQFERLRYNASKGGVAALYEQLLYAADRMWERPTKYQMKIRFMDALPEGFEHVLTVVNGLSVEYNSLAQLYSAALDMEQNTRAMNMRRKAHEHTQHQSNGATHKSIGETHHNTGPVRSVSQLSRTGNTSLARPSGFHPYQSRPSTVPKPPPRPAVRTTPGYVPRRSGDNRAGDNTSSKSTAKCFSCGRIGHFASNPTCPNAGRKPGGGQRMFAQHVVNDMSDGEQERERDDVGETTAPLANPLEEQKDETAGEDTPVRTDIVQFGGMEITGDYPESEYEVEGSQYESDNEKYYDSTDEDAGYASVFMGGMRIEPLPAEPSMSLIWNHSMEVGNNRADRHSWLYDARVRRITDPAAQLMRTEESQCMLCAEIPINGIKALVLFDSGCTTDSVTPEFAYICKAGRIDLKEPVGLQLGTKGSRTRINFGVQASIELGPVHELHYFDVYDIDKYDAILGTVFCHQHNIVLDFGKNRITVRGHIVPTYKHTKEANNPRRVLAMRHADRPTHP</sequence>
<comment type="caution">
    <text evidence="1">The sequence shown here is derived from an EMBL/GenBank/DDBJ whole genome shotgun (WGS) entry which is preliminary data.</text>
</comment>
<accession>A0ACC1Q925</accession>
<evidence type="ECO:0000313" key="2">
    <source>
        <dbReference type="Proteomes" id="UP001144978"/>
    </source>
</evidence>
<organism evidence="1 2">
    <name type="scientific">Trametes sanguinea</name>
    <dbReference type="NCBI Taxonomy" id="158606"/>
    <lineage>
        <taxon>Eukaryota</taxon>
        <taxon>Fungi</taxon>
        <taxon>Dikarya</taxon>
        <taxon>Basidiomycota</taxon>
        <taxon>Agaricomycotina</taxon>
        <taxon>Agaricomycetes</taxon>
        <taxon>Polyporales</taxon>
        <taxon>Polyporaceae</taxon>
        <taxon>Trametes</taxon>
    </lineage>
</organism>
<protein>
    <submittedName>
        <fullName evidence="1">Uncharacterized protein</fullName>
    </submittedName>
</protein>
<dbReference type="Proteomes" id="UP001144978">
    <property type="component" value="Unassembled WGS sequence"/>
</dbReference>
<proteinExistence type="predicted"/>
<gene>
    <name evidence="1" type="ORF">NUW54_g1143</name>
</gene>
<dbReference type="EMBL" id="JANSHE010000178">
    <property type="protein sequence ID" value="KAJ3015069.1"/>
    <property type="molecule type" value="Genomic_DNA"/>
</dbReference>
<keyword evidence="2" id="KW-1185">Reference proteome</keyword>
<name>A0ACC1Q925_9APHY</name>